<dbReference type="Pfam" id="PF05981">
    <property type="entry name" value="CreA"/>
    <property type="match status" value="1"/>
</dbReference>
<name>A0A7W5Z0X0_9HYPH</name>
<sequence length="197" mass="21435">MPLSSARQSFSRLAYRGLAALATAGRDRLLAPMLLALALMLPLGGATAWADGPDLIFKKSTVWKMLTPDHKLAVYGIDDPVVSGVACHFTTPEKGGLGGFFGVSEEVSDISLSCHQTGPISFNEKFEQGDVVFSERRSLLFKRMQIVRGCDEKRNTLIYLVYSDKLIEGSPKNATSAVPVTPWGGGEAQRCADWLKR</sequence>
<protein>
    <submittedName>
        <fullName evidence="1">CreA protein</fullName>
    </submittedName>
</protein>
<dbReference type="GO" id="GO:0005829">
    <property type="term" value="C:cytosol"/>
    <property type="evidence" value="ECO:0007669"/>
    <property type="project" value="TreeGrafter"/>
</dbReference>
<comment type="caution">
    <text evidence="1">The sequence shown here is derived from an EMBL/GenBank/DDBJ whole genome shotgun (WGS) entry which is preliminary data.</text>
</comment>
<accession>A0A7W5Z0X0</accession>
<dbReference type="AlphaFoldDB" id="A0A7W5Z0X0"/>
<evidence type="ECO:0000313" key="2">
    <source>
        <dbReference type="Proteomes" id="UP000537592"/>
    </source>
</evidence>
<keyword evidence="2" id="KW-1185">Reference proteome</keyword>
<proteinExistence type="predicted"/>
<dbReference type="Proteomes" id="UP000537592">
    <property type="component" value="Unassembled WGS sequence"/>
</dbReference>
<reference evidence="1 2" key="1">
    <citation type="submission" date="2020-08" db="EMBL/GenBank/DDBJ databases">
        <title>Genomic Encyclopedia of Type Strains, Phase IV (KMG-IV): sequencing the most valuable type-strain genomes for metagenomic binning, comparative biology and taxonomic classification.</title>
        <authorList>
            <person name="Goeker M."/>
        </authorList>
    </citation>
    <scope>NUCLEOTIDE SEQUENCE [LARGE SCALE GENOMIC DNA]</scope>
    <source>
        <strain evidence="1 2">DSM 28760</strain>
    </source>
</reference>
<evidence type="ECO:0000313" key="1">
    <source>
        <dbReference type="EMBL" id="MBB3807972.1"/>
    </source>
</evidence>
<dbReference type="InterPro" id="IPR010292">
    <property type="entry name" value="Uncharacterised_CreA"/>
</dbReference>
<gene>
    <name evidence="1" type="ORF">FHS81_000026</name>
</gene>
<organism evidence="1 2">
    <name type="scientific">Pseudochelatococcus contaminans</name>
    <dbReference type="NCBI Taxonomy" id="1538103"/>
    <lineage>
        <taxon>Bacteria</taxon>
        <taxon>Pseudomonadati</taxon>
        <taxon>Pseudomonadota</taxon>
        <taxon>Alphaproteobacteria</taxon>
        <taxon>Hyphomicrobiales</taxon>
        <taxon>Chelatococcaceae</taxon>
        <taxon>Pseudochelatococcus</taxon>
    </lineage>
</organism>
<dbReference type="EMBL" id="JACICC010000001">
    <property type="protein sequence ID" value="MBB3807972.1"/>
    <property type="molecule type" value="Genomic_DNA"/>
</dbReference>
<dbReference type="PANTHER" id="PTHR37952">
    <property type="match status" value="1"/>
</dbReference>
<dbReference type="PANTHER" id="PTHR37952:SF2">
    <property type="entry name" value="PROTEIN CREA"/>
    <property type="match status" value="1"/>
</dbReference>